<evidence type="ECO:0000256" key="2">
    <source>
        <dbReference type="SAM" id="Phobius"/>
    </source>
</evidence>
<reference evidence="3 4" key="1">
    <citation type="submission" date="2016-11" db="EMBL/GenBank/DDBJ databases">
        <authorList>
            <person name="Jaros S."/>
            <person name="Januszkiewicz K."/>
            <person name="Wedrychowicz H."/>
        </authorList>
    </citation>
    <scope>NUCLEOTIDE SEQUENCE [LARGE SCALE GENOMIC DNA]</scope>
    <source>
        <strain evidence="3 4">DSM 46144</strain>
    </source>
</reference>
<evidence type="ECO:0000256" key="1">
    <source>
        <dbReference type="SAM" id="MobiDB-lite"/>
    </source>
</evidence>
<dbReference type="Pfam" id="PF10935">
    <property type="entry name" value="DUF2637"/>
    <property type="match status" value="1"/>
</dbReference>
<dbReference type="STRING" id="134849.SAMN05443668_11917"/>
<feature type="region of interest" description="Disordered" evidence="1">
    <location>
        <begin position="222"/>
        <end position="248"/>
    </location>
</feature>
<organism evidence="3 4">
    <name type="scientific">Cryptosporangium aurantiacum</name>
    <dbReference type="NCBI Taxonomy" id="134849"/>
    <lineage>
        <taxon>Bacteria</taxon>
        <taxon>Bacillati</taxon>
        <taxon>Actinomycetota</taxon>
        <taxon>Actinomycetes</taxon>
        <taxon>Cryptosporangiales</taxon>
        <taxon>Cryptosporangiaceae</taxon>
        <taxon>Cryptosporangium</taxon>
    </lineage>
</organism>
<keyword evidence="2" id="KW-1133">Transmembrane helix</keyword>
<dbReference type="InterPro" id="IPR021235">
    <property type="entry name" value="DUF2637"/>
</dbReference>
<evidence type="ECO:0000313" key="3">
    <source>
        <dbReference type="EMBL" id="SHN46922.1"/>
    </source>
</evidence>
<evidence type="ECO:0000313" key="4">
    <source>
        <dbReference type="Proteomes" id="UP000184440"/>
    </source>
</evidence>
<keyword evidence="4" id="KW-1185">Reference proteome</keyword>
<protein>
    <recommendedName>
        <fullName evidence="5">DUF2637 domain-containing protein</fullName>
    </recommendedName>
</protein>
<name>A0A1M7RL76_9ACTN</name>
<dbReference type="Proteomes" id="UP000184440">
    <property type="component" value="Unassembled WGS sequence"/>
</dbReference>
<dbReference type="EMBL" id="FRCS01000019">
    <property type="protein sequence ID" value="SHN46922.1"/>
    <property type="molecule type" value="Genomic_DNA"/>
</dbReference>
<evidence type="ECO:0008006" key="5">
    <source>
        <dbReference type="Google" id="ProtNLM"/>
    </source>
</evidence>
<sequence length="248" mass="26115">MGGMVVSAASAAVASFSGLRGLADASGWAPELAWLLPLTVDAYATTSARVWLAASTRSTEARRFARANALGAITVSIAGNAVYHAAETGLLEITWPVVVVVGAIPAAVLGLTSHLHALRSRPPSEPMSTGPVSNESASDELARIDGSNGADPSALPNPVEPGWPVRRTPERPRSNDDLLAAAQLADRRYRVEHDGRPITRDALRAALHIGGRRATELRRQLAELPAGPTESDPVPTVHVPEREENDDA</sequence>
<proteinExistence type="predicted"/>
<feature type="region of interest" description="Disordered" evidence="1">
    <location>
        <begin position="119"/>
        <end position="176"/>
    </location>
</feature>
<feature type="compositionally biased region" description="Basic and acidic residues" evidence="1">
    <location>
        <begin position="167"/>
        <end position="176"/>
    </location>
</feature>
<accession>A0A1M7RL76</accession>
<gene>
    <name evidence="3" type="ORF">SAMN05443668_11917</name>
</gene>
<dbReference type="AlphaFoldDB" id="A0A1M7RL76"/>
<feature type="transmembrane region" description="Helical" evidence="2">
    <location>
        <begin position="95"/>
        <end position="118"/>
    </location>
</feature>
<keyword evidence="2" id="KW-0812">Transmembrane</keyword>
<feature type="transmembrane region" description="Helical" evidence="2">
    <location>
        <begin position="64"/>
        <end position="83"/>
    </location>
</feature>
<feature type="compositionally biased region" description="Polar residues" evidence="1">
    <location>
        <begin position="126"/>
        <end position="136"/>
    </location>
</feature>
<keyword evidence="2" id="KW-0472">Membrane</keyword>
<dbReference type="RefSeq" id="WP_073264339.1">
    <property type="nucleotide sequence ID" value="NZ_FRCS01000019.1"/>
</dbReference>